<dbReference type="FunFam" id="3.90.580.10:FF:000001">
    <property type="entry name" value="DNA primase"/>
    <property type="match status" value="1"/>
</dbReference>
<feature type="zinc finger region" description="CHC2-type" evidence="12 14">
    <location>
        <begin position="42"/>
        <end position="66"/>
    </location>
</feature>
<dbReference type="InterPro" id="IPR013264">
    <property type="entry name" value="DNAG_N"/>
</dbReference>
<dbReference type="Gene3D" id="3.40.1360.10">
    <property type="match status" value="1"/>
</dbReference>
<dbReference type="HAMAP" id="MF_00974">
    <property type="entry name" value="DNA_primase_DnaG"/>
    <property type="match status" value="1"/>
</dbReference>
<dbReference type="RefSeq" id="WP_187529230.1">
    <property type="nucleotide sequence ID" value="NZ_CP060724.1"/>
</dbReference>
<keyword evidence="17" id="KW-1185">Reference proteome</keyword>
<keyword evidence="1 12" id="KW-0240">DNA-directed RNA polymerase</keyword>
<reference evidence="16 17" key="1">
    <citation type="submission" date="2020-08" db="EMBL/GenBank/DDBJ databases">
        <title>Genome sequence of Weissella diestrammenae KACC 16890T.</title>
        <authorList>
            <person name="Hyun D.-W."/>
            <person name="Bae J.-W."/>
        </authorList>
    </citation>
    <scope>NUCLEOTIDE SEQUENCE [LARGE SCALE GENOMIC DNA]</scope>
    <source>
        <strain evidence="16 17">KACC 16890</strain>
    </source>
</reference>
<dbReference type="Proteomes" id="UP000515800">
    <property type="component" value="Chromosome"/>
</dbReference>
<dbReference type="InterPro" id="IPR006171">
    <property type="entry name" value="TOPRIM_dom"/>
</dbReference>
<dbReference type="Gene3D" id="3.90.980.10">
    <property type="entry name" value="DNA primase, catalytic core, N-terminal domain"/>
    <property type="match status" value="1"/>
</dbReference>
<dbReference type="CDD" id="cd03364">
    <property type="entry name" value="TOPRIM_DnaG_primases"/>
    <property type="match status" value="1"/>
</dbReference>
<evidence type="ECO:0000256" key="8">
    <source>
        <dbReference type="ARBA" id="ARBA00022833"/>
    </source>
</evidence>
<dbReference type="InterPro" id="IPR050219">
    <property type="entry name" value="DnaG_primase"/>
</dbReference>
<evidence type="ECO:0000313" key="17">
    <source>
        <dbReference type="Proteomes" id="UP000515800"/>
    </source>
</evidence>
<evidence type="ECO:0000313" key="16">
    <source>
        <dbReference type="EMBL" id="QNN75397.1"/>
    </source>
</evidence>
<protein>
    <recommendedName>
        <fullName evidence="12 13">DNA primase</fullName>
        <ecNumber evidence="12">2.7.7.101</ecNumber>
    </recommendedName>
</protein>
<keyword evidence="2 12" id="KW-0639">Primosome</keyword>
<evidence type="ECO:0000256" key="2">
    <source>
        <dbReference type="ARBA" id="ARBA00022515"/>
    </source>
</evidence>
<dbReference type="Pfam" id="PF10410">
    <property type="entry name" value="DnaB_bind"/>
    <property type="match status" value="1"/>
</dbReference>
<dbReference type="KEGG" id="wdi:H9L19_00375"/>
<comment type="function">
    <text evidence="12 13">RNA polymerase that catalyzes the synthesis of short RNA molecules used as primers for DNA polymerase during DNA replication.</text>
</comment>
<dbReference type="EC" id="2.7.7.101" evidence="12"/>
<dbReference type="EMBL" id="CP060724">
    <property type="protein sequence ID" value="QNN75397.1"/>
    <property type="molecule type" value="Genomic_DNA"/>
</dbReference>
<comment type="subunit">
    <text evidence="12">Monomer. Interacts with DnaB.</text>
</comment>
<evidence type="ECO:0000259" key="15">
    <source>
        <dbReference type="PROSITE" id="PS50880"/>
    </source>
</evidence>
<keyword evidence="9" id="KW-0460">Magnesium</keyword>
<dbReference type="InterPro" id="IPR030846">
    <property type="entry name" value="DnaG_bac"/>
</dbReference>
<evidence type="ECO:0000256" key="11">
    <source>
        <dbReference type="ARBA" id="ARBA00023163"/>
    </source>
</evidence>
<dbReference type="GO" id="GO:0003677">
    <property type="term" value="F:DNA binding"/>
    <property type="evidence" value="ECO:0007669"/>
    <property type="project" value="UniProtKB-KW"/>
</dbReference>
<dbReference type="SMART" id="SM00493">
    <property type="entry name" value="TOPRIM"/>
    <property type="match status" value="1"/>
</dbReference>
<dbReference type="InterPro" id="IPR006295">
    <property type="entry name" value="DNA_primase_DnaG"/>
</dbReference>
<dbReference type="GO" id="GO:0008270">
    <property type="term" value="F:zinc ion binding"/>
    <property type="evidence" value="ECO:0007669"/>
    <property type="project" value="UniProtKB-UniRule"/>
</dbReference>
<evidence type="ECO:0000256" key="4">
    <source>
        <dbReference type="ARBA" id="ARBA00022695"/>
    </source>
</evidence>
<dbReference type="GO" id="GO:0006269">
    <property type="term" value="P:DNA replication, synthesis of primer"/>
    <property type="evidence" value="ECO:0007669"/>
    <property type="project" value="UniProtKB-UniRule"/>
</dbReference>
<dbReference type="GO" id="GO:0000428">
    <property type="term" value="C:DNA-directed RNA polymerase complex"/>
    <property type="evidence" value="ECO:0007669"/>
    <property type="project" value="UniProtKB-KW"/>
</dbReference>
<keyword evidence="5 12" id="KW-0235">DNA replication</keyword>
<dbReference type="SUPFAM" id="SSF56731">
    <property type="entry name" value="DNA primase core"/>
    <property type="match status" value="1"/>
</dbReference>
<dbReference type="PANTHER" id="PTHR30313:SF2">
    <property type="entry name" value="DNA PRIMASE"/>
    <property type="match status" value="1"/>
</dbReference>
<dbReference type="PIRSF" id="PIRSF002811">
    <property type="entry name" value="DnaG"/>
    <property type="match status" value="1"/>
</dbReference>
<dbReference type="InterPro" id="IPR037068">
    <property type="entry name" value="DNA_primase_core_N_sf"/>
</dbReference>
<keyword evidence="4 12" id="KW-0548">Nucleotidyltransferase</keyword>
<comment type="similarity">
    <text evidence="12 13">Belongs to the DnaG primase family.</text>
</comment>
<dbReference type="Pfam" id="PF13155">
    <property type="entry name" value="Toprim_2"/>
    <property type="match status" value="1"/>
</dbReference>
<keyword evidence="11 12" id="KW-0804">Transcription</keyword>
<evidence type="ECO:0000256" key="3">
    <source>
        <dbReference type="ARBA" id="ARBA00022679"/>
    </source>
</evidence>
<evidence type="ECO:0000256" key="6">
    <source>
        <dbReference type="ARBA" id="ARBA00022723"/>
    </source>
</evidence>
<evidence type="ECO:0000256" key="7">
    <source>
        <dbReference type="ARBA" id="ARBA00022771"/>
    </source>
</evidence>
<feature type="domain" description="Toprim" evidence="15">
    <location>
        <begin position="264"/>
        <end position="344"/>
    </location>
</feature>
<dbReference type="GO" id="GO:0005737">
    <property type="term" value="C:cytoplasm"/>
    <property type="evidence" value="ECO:0007669"/>
    <property type="project" value="TreeGrafter"/>
</dbReference>
<dbReference type="NCBIfam" id="TIGR01391">
    <property type="entry name" value="dnaG"/>
    <property type="match status" value="1"/>
</dbReference>
<evidence type="ECO:0000256" key="9">
    <source>
        <dbReference type="ARBA" id="ARBA00022842"/>
    </source>
</evidence>
<evidence type="ECO:0000256" key="12">
    <source>
        <dbReference type="HAMAP-Rule" id="MF_00974"/>
    </source>
</evidence>
<dbReference type="InterPro" id="IPR016136">
    <property type="entry name" value="DNA_helicase_N/primase_C"/>
</dbReference>
<gene>
    <name evidence="12 16" type="primary">dnaG</name>
    <name evidence="16" type="ORF">H9L19_00375</name>
</gene>
<dbReference type="InterPro" id="IPR019475">
    <property type="entry name" value="DNA_primase_DnaB-bd"/>
</dbReference>
<dbReference type="Pfam" id="PF01807">
    <property type="entry name" value="Zn_ribbon_DnaG"/>
    <property type="match status" value="1"/>
</dbReference>
<dbReference type="PANTHER" id="PTHR30313">
    <property type="entry name" value="DNA PRIMASE"/>
    <property type="match status" value="1"/>
</dbReference>
<dbReference type="GO" id="GO:0003899">
    <property type="term" value="F:DNA-directed RNA polymerase activity"/>
    <property type="evidence" value="ECO:0007669"/>
    <property type="project" value="UniProtKB-UniRule"/>
</dbReference>
<dbReference type="SMART" id="SM00400">
    <property type="entry name" value="ZnF_CHCC"/>
    <property type="match status" value="1"/>
</dbReference>
<keyword evidence="7 12" id="KW-0863">Zinc-finger</keyword>
<name>A0A7G9T5M2_9LACO</name>
<evidence type="ECO:0000256" key="10">
    <source>
        <dbReference type="ARBA" id="ARBA00023125"/>
    </source>
</evidence>
<keyword evidence="6 12" id="KW-0479">Metal-binding</keyword>
<evidence type="ECO:0000256" key="14">
    <source>
        <dbReference type="PIRSR" id="PIRSR002811-1"/>
    </source>
</evidence>
<dbReference type="SUPFAM" id="SSF57783">
    <property type="entry name" value="Zinc beta-ribbon"/>
    <property type="match status" value="1"/>
</dbReference>
<dbReference type="GO" id="GO:1990077">
    <property type="term" value="C:primosome complex"/>
    <property type="evidence" value="ECO:0007669"/>
    <property type="project" value="UniProtKB-KW"/>
</dbReference>
<dbReference type="FunFam" id="3.40.1360.10:FF:000002">
    <property type="entry name" value="DNA primase"/>
    <property type="match status" value="1"/>
</dbReference>
<organism evidence="16 17">
    <name type="scientific">Weissella diestrammenae</name>
    <dbReference type="NCBI Taxonomy" id="1162633"/>
    <lineage>
        <taxon>Bacteria</taxon>
        <taxon>Bacillati</taxon>
        <taxon>Bacillota</taxon>
        <taxon>Bacilli</taxon>
        <taxon>Lactobacillales</taxon>
        <taxon>Lactobacillaceae</taxon>
        <taxon>Weissella</taxon>
    </lineage>
</organism>
<evidence type="ECO:0000256" key="1">
    <source>
        <dbReference type="ARBA" id="ARBA00022478"/>
    </source>
</evidence>
<keyword evidence="10 12" id="KW-0238">DNA-binding</keyword>
<evidence type="ECO:0000256" key="13">
    <source>
        <dbReference type="PIRNR" id="PIRNR002811"/>
    </source>
</evidence>
<dbReference type="PROSITE" id="PS50880">
    <property type="entry name" value="TOPRIM"/>
    <property type="match status" value="1"/>
</dbReference>
<dbReference type="Pfam" id="PF08275">
    <property type="entry name" value="DNAG_N"/>
    <property type="match status" value="1"/>
</dbReference>
<dbReference type="InterPro" id="IPR002694">
    <property type="entry name" value="Znf_CHC2"/>
</dbReference>
<comment type="catalytic activity">
    <reaction evidence="12">
        <text>ssDNA + n NTP = ssDNA/pppN(pN)n-1 hybrid + (n-1) diphosphate.</text>
        <dbReference type="EC" id="2.7.7.101"/>
    </reaction>
</comment>
<comment type="cofactor">
    <cofactor evidence="12 13 14">
        <name>Zn(2+)</name>
        <dbReference type="ChEBI" id="CHEBI:29105"/>
    </cofactor>
    <text evidence="12 13 14">Binds 1 zinc ion per monomer.</text>
</comment>
<keyword evidence="8 12" id="KW-0862">Zinc</keyword>
<evidence type="ECO:0000256" key="5">
    <source>
        <dbReference type="ARBA" id="ARBA00022705"/>
    </source>
</evidence>
<dbReference type="InterPro" id="IPR034151">
    <property type="entry name" value="TOPRIM_DnaG_bac"/>
</dbReference>
<dbReference type="Gene3D" id="3.90.580.10">
    <property type="entry name" value="Zinc finger, CHC2-type domain"/>
    <property type="match status" value="1"/>
</dbReference>
<sequence>MTIALSIPNEIVENIRQNVNIVDIISPYVSLKKQGRNLFGKCPWHEERTPSFSVNEDKQIFHCFSCGRGGNAFVFLMEKENLSFPQAVAKVAEVGGIPLDASYSNPTREARLPENERQLLKLYDEATKFYHHLLINTEIGDTALQYLYQRGVDDATIDAFMLGYAPTDDVLLKYVTEKKYDYQLLRESELFIEWDDGSLHDRFTDRVLFTIRNQTGAPIAFSGRRLSNDADVAKYMNSPESILFNKSNELFNLDLAKNDISKSKTVILFEGFMDVIAAFQAGIRNGVASMGTSLTQDQVQRLNRIAQKINITYDSDNAGQAATQRALELIGRFSQMKAQVIHIPDTQDPDEFLRSQGVEAFQNVLQHNTEDPIAFNLRYLKGNYDLNNQVEIFSYIREILPIIASVNEPVVRQTYLQKLASEFNLNYDGLNEQLQPLLLTKIAQNTSVNQEKWHQREAPNMPSQSIAQSTSVEKPKYTRLEQAERTLFAWMLKDLDIWLKVTSNVDFHFVDVAFETLLMLASDYKSKHQLDKIVDLAGFMNFVKEPGLIRILASLDQVPDELMRDSSQVPEYLAVILQRAPLTIRISKKRKELSEAKQIHNDTLAAQISFELIALLREQELAKLSRQNKGNKYGREEKG</sequence>
<dbReference type="InterPro" id="IPR036977">
    <property type="entry name" value="DNA_primase_Znf_CHC2"/>
</dbReference>
<keyword evidence="3 12" id="KW-0808">Transferase</keyword>
<comment type="domain">
    <text evidence="12">Contains an N-terminal zinc-binding domain, a central core domain that contains the primase activity, and a C-terminal DnaB-binding domain.</text>
</comment>
<dbReference type="AlphaFoldDB" id="A0A7G9T5M2"/>
<proteinExistence type="inferred from homology"/>
<accession>A0A7G9T5M2</accession>
<dbReference type="Gene3D" id="1.10.860.10">
    <property type="entry name" value="DNAb Helicase, Chain A"/>
    <property type="match status" value="1"/>
</dbReference>